<reference evidence="1" key="1">
    <citation type="submission" date="2020-04" db="EMBL/GenBank/DDBJ databases">
        <authorList>
            <person name="Chiriac C."/>
            <person name="Salcher M."/>
            <person name="Ghai R."/>
            <person name="Kavagutti S V."/>
        </authorList>
    </citation>
    <scope>NUCLEOTIDE SEQUENCE</scope>
</reference>
<protein>
    <submittedName>
        <fullName evidence="1">Uncharacterized protein</fullName>
    </submittedName>
</protein>
<proteinExistence type="predicted"/>
<accession>A0A6J5LBX1</accession>
<dbReference type="EMBL" id="LR796238">
    <property type="protein sequence ID" value="CAB4130430.1"/>
    <property type="molecule type" value="Genomic_DNA"/>
</dbReference>
<sequence>MEVSRPERASYLGDAVYAVFEPDRDMIRLTTGDHRPELASATIYLERDVLRSLVDFAHREGFYQKGGT</sequence>
<name>A0A6J5LBX1_9CAUD</name>
<organism evidence="1">
    <name type="scientific">uncultured Caudovirales phage</name>
    <dbReference type="NCBI Taxonomy" id="2100421"/>
    <lineage>
        <taxon>Viruses</taxon>
        <taxon>Duplodnaviria</taxon>
        <taxon>Heunggongvirae</taxon>
        <taxon>Uroviricota</taxon>
        <taxon>Caudoviricetes</taxon>
        <taxon>Peduoviridae</taxon>
        <taxon>Maltschvirus</taxon>
        <taxon>Maltschvirus maltsch</taxon>
    </lineage>
</organism>
<gene>
    <name evidence="1" type="ORF">UFOVP119_54</name>
</gene>
<evidence type="ECO:0000313" key="1">
    <source>
        <dbReference type="EMBL" id="CAB4130430.1"/>
    </source>
</evidence>